<dbReference type="GO" id="GO:0016705">
    <property type="term" value="F:oxidoreductase activity, acting on paired donors, with incorporation or reduction of molecular oxygen"/>
    <property type="evidence" value="ECO:0007669"/>
    <property type="project" value="InterPro"/>
</dbReference>
<dbReference type="InterPro" id="IPR002401">
    <property type="entry name" value="Cyt_P450_E_grp-I"/>
</dbReference>
<reference evidence="11" key="1">
    <citation type="journal article" date="2019" name="Environ. Microbiol.">
        <title>Fungal ecological strategies reflected in gene transcription - a case study of two litter decomposers.</title>
        <authorList>
            <person name="Barbi F."/>
            <person name="Kohler A."/>
            <person name="Barry K."/>
            <person name="Baskaran P."/>
            <person name="Daum C."/>
            <person name="Fauchery L."/>
            <person name="Ihrmark K."/>
            <person name="Kuo A."/>
            <person name="LaButti K."/>
            <person name="Lipzen A."/>
            <person name="Morin E."/>
            <person name="Grigoriev I.V."/>
            <person name="Henrissat B."/>
            <person name="Lindahl B."/>
            <person name="Martin F."/>
        </authorList>
    </citation>
    <scope>NUCLEOTIDE SEQUENCE</scope>
    <source>
        <strain evidence="11">JB14</strain>
    </source>
</reference>
<comment type="pathway">
    <text evidence="2">Secondary metabolite biosynthesis.</text>
</comment>
<feature type="binding site" description="axial binding residue" evidence="9">
    <location>
        <position position="399"/>
    </location>
    <ligand>
        <name>heme</name>
        <dbReference type="ChEBI" id="CHEBI:30413"/>
    </ligand>
    <ligandPart>
        <name>Fe</name>
        <dbReference type="ChEBI" id="CHEBI:18248"/>
    </ligandPart>
</feature>
<evidence type="ECO:0000256" key="10">
    <source>
        <dbReference type="RuleBase" id="RU000461"/>
    </source>
</evidence>
<evidence type="ECO:0000256" key="6">
    <source>
        <dbReference type="ARBA" id="ARBA00023002"/>
    </source>
</evidence>
<sequence>MYNSTAYLNHSTAVATMLIRYSTSQVNGLKLPPGPTPSFFVGNMHDIPIAQEWNTFTKWTKQFGDIVYLRVLGTKMLLLGSYRVANELIVKRGAIYSDRPITSPMLEMETMLTIVFRRRLFEQHLRYSVVDRHQPIQIPPDNCTIGAIILDIVYGYRVTSERDPWVEVGEQSGRYFEKCAKPGAWAVDVLPFLRYVPTWFPFTEWKVFALESSAHRTYRVNDMFKMVQAAMKEGTANPSMVLRYLEENKNGADIPEEAIMDMASAAYGAGVQTMTKHRSIQRKAQEELDRVCPDRLPTFDDRKNLHYIEAIGMEVGRWHPGVPQGIAHRLEKDDSFEGKFLPKGSLIIPNIWGMCHDEETYRSPDVFDPDRFINAKGDGLDTSVLDPRQMIFGFGRRQCPGRPFAESQFFYTMALILKVFDVLPPLDTQGKEVIQPEVYRSGIVSLPMSFSCRIIPRSNDMAELIRRTEHE</sequence>
<dbReference type="PANTHER" id="PTHR46300">
    <property type="entry name" value="P450, PUTATIVE (EUROFUNG)-RELATED-RELATED"/>
    <property type="match status" value="1"/>
</dbReference>
<dbReference type="GO" id="GO:0005506">
    <property type="term" value="F:iron ion binding"/>
    <property type="evidence" value="ECO:0007669"/>
    <property type="project" value="InterPro"/>
</dbReference>
<evidence type="ECO:0000256" key="8">
    <source>
        <dbReference type="ARBA" id="ARBA00023033"/>
    </source>
</evidence>
<dbReference type="PANTHER" id="PTHR46300:SF7">
    <property type="entry name" value="P450, PUTATIVE (EUROFUNG)-RELATED"/>
    <property type="match status" value="1"/>
</dbReference>
<evidence type="ECO:0000256" key="1">
    <source>
        <dbReference type="ARBA" id="ARBA00001971"/>
    </source>
</evidence>
<dbReference type="GO" id="GO:0004497">
    <property type="term" value="F:monooxygenase activity"/>
    <property type="evidence" value="ECO:0007669"/>
    <property type="project" value="UniProtKB-KW"/>
</dbReference>
<proteinExistence type="inferred from homology"/>
<dbReference type="PROSITE" id="PS00086">
    <property type="entry name" value="CYTOCHROME_P450"/>
    <property type="match status" value="1"/>
</dbReference>
<keyword evidence="7 9" id="KW-0408">Iron</keyword>
<protein>
    <submittedName>
        <fullName evidence="11">Cytochrome P450</fullName>
    </submittedName>
</protein>
<evidence type="ECO:0000256" key="2">
    <source>
        <dbReference type="ARBA" id="ARBA00005179"/>
    </source>
</evidence>
<dbReference type="Proteomes" id="UP000799118">
    <property type="component" value="Unassembled WGS sequence"/>
</dbReference>
<dbReference type="InterPro" id="IPR050364">
    <property type="entry name" value="Cytochrome_P450_fung"/>
</dbReference>
<dbReference type="InterPro" id="IPR017972">
    <property type="entry name" value="Cyt_P450_CS"/>
</dbReference>
<keyword evidence="8 10" id="KW-0503">Monooxygenase</keyword>
<dbReference type="Gene3D" id="1.10.630.10">
    <property type="entry name" value="Cytochrome P450"/>
    <property type="match status" value="1"/>
</dbReference>
<dbReference type="InterPro" id="IPR036396">
    <property type="entry name" value="Cyt_P450_sf"/>
</dbReference>
<evidence type="ECO:0000256" key="5">
    <source>
        <dbReference type="ARBA" id="ARBA00022723"/>
    </source>
</evidence>
<evidence type="ECO:0000313" key="11">
    <source>
        <dbReference type="EMBL" id="KAE9390080.1"/>
    </source>
</evidence>
<comment type="cofactor">
    <cofactor evidence="1 9">
        <name>heme</name>
        <dbReference type="ChEBI" id="CHEBI:30413"/>
    </cofactor>
</comment>
<dbReference type="Pfam" id="PF00067">
    <property type="entry name" value="p450"/>
    <property type="match status" value="2"/>
</dbReference>
<dbReference type="PRINTS" id="PR00463">
    <property type="entry name" value="EP450I"/>
</dbReference>
<comment type="similarity">
    <text evidence="3 10">Belongs to the cytochrome P450 family.</text>
</comment>
<evidence type="ECO:0000256" key="4">
    <source>
        <dbReference type="ARBA" id="ARBA00022617"/>
    </source>
</evidence>
<keyword evidence="5 9" id="KW-0479">Metal-binding</keyword>
<evidence type="ECO:0000256" key="7">
    <source>
        <dbReference type="ARBA" id="ARBA00023004"/>
    </source>
</evidence>
<keyword evidence="12" id="KW-1185">Reference proteome</keyword>
<dbReference type="GO" id="GO:0020037">
    <property type="term" value="F:heme binding"/>
    <property type="evidence" value="ECO:0007669"/>
    <property type="project" value="InterPro"/>
</dbReference>
<dbReference type="OrthoDB" id="1103324at2759"/>
<keyword evidence="4 9" id="KW-0349">Heme</keyword>
<dbReference type="EMBL" id="ML769671">
    <property type="protein sequence ID" value="KAE9390080.1"/>
    <property type="molecule type" value="Genomic_DNA"/>
</dbReference>
<evidence type="ECO:0000256" key="9">
    <source>
        <dbReference type="PIRSR" id="PIRSR602401-1"/>
    </source>
</evidence>
<evidence type="ECO:0000313" key="12">
    <source>
        <dbReference type="Proteomes" id="UP000799118"/>
    </source>
</evidence>
<name>A0A6A4GXJ8_9AGAR</name>
<dbReference type="AlphaFoldDB" id="A0A6A4GXJ8"/>
<evidence type="ECO:0000256" key="3">
    <source>
        <dbReference type="ARBA" id="ARBA00010617"/>
    </source>
</evidence>
<dbReference type="CDD" id="cd11065">
    <property type="entry name" value="CYP64-like"/>
    <property type="match status" value="1"/>
</dbReference>
<keyword evidence="6 10" id="KW-0560">Oxidoreductase</keyword>
<gene>
    <name evidence="11" type="ORF">BT96DRAFT_926145</name>
</gene>
<dbReference type="SUPFAM" id="SSF48264">
    <property type="entry name" value="Cytochrome P450"/>
    <property type="match status" value="1"/>
</dbReference>
<dbReference type="InterPro" id="IPR001128">
    <property type="entry name" value="Cyt_P450"/>
</dbReference>
<accession>A0A6A4GXJ8</accession>
<organism evidence="11 12">
    <name type="scientific">Gymnopus androsaceus JB14</name>
    <dbReference type="NCBI Taxonomy" id="1447944"/>
    <lineage>
        <taxon>Eukaryota</taxon>
        <taxon>Fungi</taxon>
        <taxon>Dikarya</taxon>
        <taxon>Basidiomycota</taxon>
        <taxon>Agaricomycotina</taxon>
        <taxon>Agaricomycetes</taxon>
        <taxon>Agaricomycetidae</taxon>
        <taxon>Agaricales</taxon>
        <taxon>Marasmiineae</taxon>
        <taxon>Omphalotaceae</taxon>
        <taxon>Gymnopus</taxon>
    </lineage>
</organism>